<dbReference type="Proteomes" id="UP000239649">
    <property type="component" value="Unassembled WGS sequence"/>
</dbReference>
<reference evidence="2 3" key="1">
    <citation type="journal article" date="2018" name="Plant J.">
        <title>Genome sequences of Chlorella sorokiniana UTEX 1602 and Micractinium conductrix SAG 241.80: implications to maltose excretion by a green alga.</title>
        <authorList>
            <person name="Arriola M.B."/>
            <person name="Velmurugan N."/>
            <person name="Zhang Y."/>
            <person name="Plunkett M.H."/>
            <person name="Hondzo H."/>
            <person name="Barney B.M."/>
        </authorList>
    </citation>
    <scope>NUCLEOTIDE SEQUENCE [LARGE SCALE GENOMIC DNA]</scope>
    <source>
        <strain evidence="2 3">SAG 241.80</strain>
    </source>
</reference>
<accession>A0A2P6VAJ8</accession>
<proteinExistence type="predicted"/>
<dbReference type="Pfam" id="PF05548">
    <property type="entry name" value="Peptidase_M11"/>
    <property type="match status" value="1"/>
</dbReference>
<dbReference type="InterPro" id="IPR008752">
    <property type="entry name" value="Peptidase_M11"/>
</dbReference>
<organism evidence="2 3">
    <name type="scientific">Micractinium conductrix</name>
    <dbReference type="NCBI Taxonomy" id="554055"/>
    <lineage>
        <taxon>Eukaryota</taxon>
        <taxon>Viridiplantae</taxon>
        <taxon>Chlorophyta</taxon>
        <taxon>core chlorophytes</taxon>
        <taxon>Trebouxiophyceae</taxon>
        <taxon>Chlorellales</taxon>
        <taxon>Chlorellaceae</taxon>
        <taxon>Chlorella clade</taxon>
        <taxon>Micractinium</taxon>
    </lineage>
</organism>
<name>A0A2P6VAJ8_9CHLO</name>
<gene>
    <name evidence="2" type="ORF">C2E20_5453</name>
</gene>
<dbReference type="AlphaFoldDB" id="A0A2P6VAJ8"/>
<evidence type="ECO:0000259" key="1">
    <source>
        <dbReference type="Pfam" id="PF05548"/>
    </source>
</evidence>
<keyword evidence="3" id="KW-1185">Reference proteome</keyword>
<protein>
    <recommendedName>
        <fullName evidence="1">Peptidase M11 gametolysin domain-containing protein</fullName>
    </recommendedName>
</protein>
<comment type="caution">
    <text evidence="2">The sequence shown here is derived from an EMBL/GenBank/DDBJ whole genome shotgun (WGS) entry which is preliminary data.</text>
</comment>
<sequence>MHVQLTGRWQQPQAAAGDASVAAASQPTRFTAAAIHVAPEHHPAPQLTSEVVGMSGPRDACPGSELPWHSVEDVKRAVFSDANPGGITVGSTYSRCSLGNTKLTRNNSLVAPLVKLPCQGVSNGVPWTFSKCEFEDFNGYADAAEAVLRRKGIDVDSYKYRVLLLPPGACSIVGMGMVGCGDSCRSWIGAGFWTQPNAMVHELGHNLFLGHAGGYDKGGAYDEYQDDSGMMGYCCQDRCPNTVHAWQLGWLKVRQLDATTLRAGRTVSLTLPSQSRSSLAGLRVLTSWAAGTDPLFVGYRTRTGGDVASPGDVVGRVHIYSSPATGGLDPRDSKYHGSLGAGQALAHRPAGVVVRVKTVGAAAATVSICRRKGRETLFSCRNKLDYDCNGLVGAADPACALLFKRAAIPA</sequence>
<evidence type="ECO:0000313" key="2">
    <source>
        <dbReference type="EMBL" id="PSC71071.1"/>
    </source>
</evidence>
<evidence type="ECO:0000313" key="3">
    <source>
        <dbReference type="Proteomes" id="UP000239649"/>
    </source>
</evidence>
<dbReference type="OrthoDB" id="535741at2759"/>
<dbReference type="EMBL" id="LHPF02000016">
    <property type="protein sequence ID" value="PSC71071.1"/>
    <property type="molecule type" value="Genomic_DNA"/>
</dbReference>
<feature type="domain" description="Peptidase M11 gametolysin" evidence="1">
    <location>
        <begin position="70"/>
        <end position="325"/>
    </location>
</feature>